<organism evidence="2 3">
    <name type="scientific">Drosophila lebanonensis</name>
    <name type="common">Fruit fly</name>
    <name type="synonym">Scaptodrosophila lebanonensis</name>
    <dbReference type="NCBI Taxonomy" id="7225"/>
    <lineage>
        <taxon>Eukaryota</taxon>
        <taxon>Metazoa</taxon>
        <taxon>Ecdysozoa</taxon>
        <taxon>Arthropoda</taxon>
        <taxon>Hexapoda</taxon>
        <taxon>Insecta</taxon>
        <taxon>Pterygota</taxon>
        <taxon>Neoptera</taxon>
        <taxon>Endopterygota</taxon>
        <taxon>Diptera</taxon>
        <taxon>Brachycera</taxon>
        <taxon>Muscomorpha</taxon>
        <taxon>Ephydroidea</taxon>
        <taxon>Drosophilidae</taxon>
        <taxon>Scaptodrosophila</taxon>
    </lineage>
</organism>
<dbReference type="AlphaFoldDB" id="A0A6J2T2N1"/>
<evidence type="ECO:0000313" key="2">
    <source>
        <dbReference type="Proteomes" id="UP000504634"/>
    </source>
</evidence>
<protein>
    <submittedName>
        <fullName evidence="3">Uncharacterized protein LOC115620152</fullName>
    </submittedName>
</protein>
<dbReference type="Proteomes" id="UP000504634">
    <property type="component" value="Unplaced"/>
</dbReference>
<feature type="compositionally biased region" description="Basic and acidic residues" evidence="1">
    <location>
        <begin position="29"/>
        <end position="48"/>
    </location>
</feature>
<proteinExistence type="predicted"/>
<dbReference type="GeneID" id="115620152"/>
<reference evidence="3" key="1">
    <citation type="submission" date="2025-08" db="UniProtKB">
        <authorList>
            <consortium name="RefSeq"/>
        </authorList>
    </citation>
    <scope>IDENTIFICATION</scope>
    <source>
        <strain evidence="3">11010-0011.00</strain>
        <tissue evidence="3">Whole body</tissue>
    </source>
</reference>
<evidence type="ECO:0000256" key="1">
    <source>
        <dbReference type="SAM" id="MobiDB-lite"/>
    </source>
</evidence>
<evidence type="ECO:0000313" key="3">
    <source>
        <dbReference type="RefSeq" id="XP_030369142.1"/>
    </source>
</evidence>
<feature type="region of interest" description="Disordered" evidence="1">
    <location>
        <begin position="27"/>
        <end position="48"/>
    </location>
</feature>
<keyword evidence="2" id="KW-1185">Reference proteome</keyword>
<gene>
    <name evidence="3" type="primary">LOC115620152</name>
</gene>
<name>A0A6J2T2N1_DROLE</name>
<dbReference type="RefSeq" id="XP_030369142.1">
    <property type="nucleotide sequence ID" value="XM_030513282.1"/>
</dbReference>
<sequence>MNMMCERVSAVFAGMVVGLWYAKTFPADDANKDKDKGGKDKNNKDKKK</sequence>
<accession>A0A6J2T2N1</accession>